<evidence type="ECO:0000256" key="2">
    <source>
        <dbReference type="ARBA" id="ARBA00007639"/>
    </source>
</evidence>
<dbReference type="Gene3D" id="3.40.50.2300">
    <property type="match status" value="2"/>
</dbReference>
<keyword evidence="3 4" id="KW-0732">Signal</keyword>
<reference evidence="6 7" key="1">
    <citation type="submission" date="2020-08" db="EMBL/GenBank/DDBJ databases">
        <title>Genomic Encyclopedia of Type Strains, Phase IV (KMG-V): Genome sequencing to study the core and pangenomes of soil and plant-associated prokaryotes.</title>
        <authorList>
            <person name="Whitman W."/>
        </authorList>
    </citation>
    <scope>NUCLEOTIDE SEQUENCE [LARGE SCALE GENOMIC DNA]</scope>
    <source>
        <strain evidence="6 7">JPY162</strain>
    </source>
</reference>
<dbReference type="EMBL" id="JACHDE010000002">
    <property type="protein sequence ID" value="MBB5399407.1"/>
    <property type="molecule type" value="Genomic_DNA"/>
</dbReference>
<accession>A0A7W8P425</accession>
<dbReference type="Pfam" id="PF13407">
    <property type="entry name" value="Peripla_BP_4"/>
    <property type="match status" value="1"/>
</dbReference>
<comment type="caution">
    <text evidence="6">The sequence shown here is derived from an EMBL/GenBank/DDBJ whole genome shotgun (WGS) entry which is preliminary data.</text>
</comment>
<evidence type="ECO:0000256" key="1">
    <source>
        <dbReference type="ARBA" id="ARBA00004418"/>
    </source>
</evidence>
<name>A0A7W8P425_9BURK</name>
<evidence type="ECO:0000313" key="7">
    <source>
        <dbReference type="Proteomes" id="UP000592820"/>
    </source>
</evidence>
<feature type="chain" id="PRO_5030714063" evidence="4">
    <location>
        <begin position="30"/>
        <end position="344"/>
    </location>
</feature>
<dbReference type="PANTHER" id="PTHR30036">
    <property type="entry name" value="D-XYLOSE-BINDING PERIPLASMIC PROTEIN"/>
    <property type="match status" value="1"/>
</dbReference>
<dbReference type="RefSeq" id="WP_184225677.1">
    <property type="nucleotide sequence ID" value="NZ_JACHDE010000002.1"/>
</dbReference>
<evidence type="ECO:0000256" key="3">
    <source>
        <dbReference type="ARBA" id="ARBA00022729"/>
    </source>
</evidence>
<protein>
    <submittedName>
        <fullName evidence="6">D-xylose transport system substrate-binding protein</fullName>
    </submittedName>
</protein>
<dbReference type="GO" id="GO:0030246">
    <property type="term" value="F:carbohydrate binding"/>
    <property type="evidence" value="ECO:0007669"/>
    <property type="project" value="TreeGrafter"/>
</dbReference>
<feature type="domain" description="Periplasmic binding protein" evidence="5">
    <location>
        <begin position="36"/>
        <end position="289"/>
    </location>
</feature>
<evidence type="ECO:0000313" key="6">
    <source>
        <dbReference type="EMBL" id="MBB5399407.1"/>
    </source>
</evidence>
<dbReference type="InterPro" id="IPR050555">
    <property type="entry name" value="Bact_Solute-Bind_Prot2"/>
</dbReference>
<feature type="signal peptide" evidence="4">
    <location>
        <begin position="1"/>
        <end position="29"/>
    </location>
</feature>
<dbReference type="InterPro" id="IPR028082">
    <property type="entry name" value="Peripla_BP_I"/>
</dbReference>
<dbReference type="Proteomes" id="UP000592820">
    <property type="component" value="Unassembled WGS sequence"/>
</dbReference>
<gene>
    <name evidence="6" type="ORF">HDG41_001446</name>
</gene>
<evidence type="ECO:0000256" key="4">
    <source>
        <dbReference type="SAM" id="SignalP"/>
    </source>
</evidence>
<dbReference type="SUPFAM" id="SSF53822">
    <property type="entry name" value="Periplasmic binding protein-like I"/>
    <property type="match status" value="1"/>
</dbReference>
<comment type="subcellular location">
    <subcellularLocation>
        <location evidence="1">Periplasm</location>
    </subcellularLocation>
</comment>
<sequence length="344" mass="36226">MALRNTSPGRRAVATFSLCAAALAGTASAADSSVLIGVVFPTQNQARWAIEEKIFVARAQANGDKVIFQYSNESAATQKNQVESMIQRGVKVLVLVAIDPVAAAGLVKEAQAKGIKVIGYDRFVVGATPSYNIGRDYYETGKLQAATALQMSPSGQYALIRGDKATLAQVEMSKAYNDVLINKAGIKVVYDALTPNWETASAQREVEAALQKNPNIKAVVTMWDDGGQAAVQALKSAGKKPGDVYVSGTNASTPSLRYIAQGWQTQSVWAPIDKLALTAADVAHALGTGAAPPAPSATVNGVPTYYAPQVNITKANLCEFVRKIAPTGWVTAKEVFGADSKSCS</sequence>
<organism evidence="6 7">
    <name type="scientific">Paraburkholderia youngii</name>
    <dbReference type="NCBI Taxonomy" id="2782701"/>
    <lineage>
        <taxon>Bacteria</taxon>
        <taxon>Pseudomonadati</taxon>
        <taxon>Pseudomonadota</taxon>
        <taxon>Betaproteobacteria</taxon>
        <taxon>Burkholderiales</taxon>
        <taxon>Burkholderiaceae</taxon>
        <taxon>Paraburkholderia</taxon>
    </lineage>
</organism>
<comment type="similarity">
    <text evidence="2">Belongs to the bacterial solute-binding protein 2 family.</text>
</comment>
<proteinExistence type="inferred from homology"/>
<dbReference type="AlphaFoldDB" id="A0A7W8P425"/>
<dbReference type="InterPro" id="IPR025997">
    <property type="entry name" value="SBP_2_dom"/>
</dbReference>
<evidence type="ECO:0000259" key="5">
    <source>
        <dbReference type="Pfam" id="PF13407"/>
    </source>
</evidence>
<dbReference type="GO" id="GO:0030288">
    <property type="term" value="C:outer membrane-bounded periplasmic space"/>
    <property type="evidence" value="ECO:0007669"/>
    <property type="project" value="TreeGrafter"/>
</dbReference>
<dbReference type="PANTHER" id="PTHR30036:SF1">
    <property type="entry name" value="D-XYLOSE-BINDING PERIPLASMIC PROTEIN"/>
    <property type="match status" value="1"/>
</dbReference>